<dbReference type="RefSeq" id="WP_063504914.1">
    <property type="nucleotide sequence ID" value="NZ_JAGUQN010000022.1"/>
</dbReference>
<feature type="transmembrane region" description="Helical" evidence="1">
    <location>
        <begin position="6"/>
        <end position="26"/>
    </location>
</feature>
<dbReference type="InterPro" id="IPR053150">
    <property type="entry name" value="Teicoplanin_resist-assoc"/>
</dbReference>
<gene>
    <name evidence="3" type="ORF">PNH38_09420</name>
</gene>
<keyword evidence="1" id="KW-1133">Transmembrane helix</keyword>
<evidence type="ECO:0000256" key="1">
    <source>
        <dbReference type="SAM" id="Phobius"/>
    </source>
</evidence>
<evidence type="ECO:0000313" key="4">
    <source>
        <dbReference type="Proteomes" id="UP001213979"/>
    </source>
</evidence>
<evidence type="ECO:0000259" key="2">
    <source>
        <dbReference type="Pfam" id="PF04892"/>
    </source>
</evidence>
<accession>A0ABT5W463</accession>
<dbReference type="PANTHER" id="PTHR36834">
    <property type="entry name" value="MEMBRANE PROTEIN-RELATED"/>
    <property type="match status" value="1"/>
</dbReference>
<dbReference type="InterPro" id="IPR006976">
    <property type="entry name" value="VanZ-like"/>
</dbReference>
<dbReference type="Proteomes" id="UP001213979">
    <property type="component" value="Unassembled WGS sequence"/>
</dbReference>
<organism evidence="3 4">
    <name type="scientific">Anoxybacteroides rupiense</name>
    <dbReference type="NCBI Taxonomy" id="311460"/>
    <lineage>
        <taxon>Bacteria</taxon>
        <taxon>Bacillati</taxon>
        <taxon>Bacillota</taxon>
        <taxon>Bacilli</taxon>
        <taxon>Bacillales</taxon>
        <taxon>Anoxybacillaceae</taxon>
        <taxon>Anoxybacteroides</taxon>
    </lineage>
</organism>
<keyword evidence="1" id="KW-0472">Membrane</keyword>
<keyword evidence="4" id="KW-1185">Reference proteome</keyword>
<protein>
    <submittedName>
        <fullName evidence="3">VanZ family protein</fullName>
    </submittedName>
</protein>
<feature type="transmembrane region" description="Helical" evidence="1">
    <location>
        <begin position="76"/>
        <end position="93"/>
    </location>
</feature>
<feature type="domain" description="VanZ-like" evidence="2">
    <location>
        <begin position="13"/>
        <end position="148"/>
    </location>
</feature>
<proteinExistence type="predicted"/>
<dbReference type="EMBL" id="JAQOTG010000007">
    <property type="protein sequence ID" value="MDE8564106.1"/>
    <property type="molecule type" value="Genomic_DNA"/>
</dbReference>
<reference evidence="3 4" key="1">
    <citation type="submission" date="2023-01" db="EMBL/GenBank/DDBJ databases">
        <title>Genome-based reclassification of Anoxybacillus geothermalis as a later heterotypic synonym of Anoxybacillus rupiensis.</title>
        <authorList>
            <person name="Inan Bektas K."/>
            <person name="Canakci S."/>
            <person name="Belduz A.A."/>
            <person name="Guler H.H."/>
        </authorList>
    </citation>
    <scope>NUCLEOTIDE SEQUENCE [LARGE SCALE GENOMIC DNA]</scope>
    <source>
        <strain evidence="3 4">DSM 17127</strain>
    </source>
</reference>
<comment type="caution">
    <text evidence="3">The sequence shown here is derived from an EMBL/GenBank/DDBJ whole genome shotgun (WGS) entry which is preliminary data.</text>
</comment>
<sequence>MKKFFYQMFVWLFCLYLFILTKMVLFKYVSWKEMIYHFDFSAIQNQWHSSNFTPLKTIIFYLFFADVNLNIKIENLAGNIIGFIPFGWMLPLLSTRFRSFSATMLATLCLSFTYEVMQLLFELGSFDIDDLILNTLGGMLGYSLSRLIQPIWHPKNMWLKQATAHRKEEKV</sequence>
<evidence type="ECO:0000313" key="3">
    <source>
        <dbReference type="EMBL" id="MDE8564106.1"/>
    </source>
</evidence>
<keyword evidence="1" id="KW-0812">Transmembrane</keyword>
<name>A0ABT5W463_9BACL</name>
<dbReference type="PANTHER" id="PTHR36834:SF1">
    <property type="entry name" value="INTEGRAL MEMBRANE PROTEIN"/>
    <property type="match status" value="1"/>
</dbReference>
<dbReference type="Pfam" id="PF04892">
    <property type="entry name" value="VanZ"/>
    <property type="match status" value="1"/>
</dbReference>